<reference evidence="11" key="1">
    <citation type="journal article" date="2019" name="Int. J. Syst. Evol. Microbiol.">
        <title>The Global Catalogue of Microorganisms (GCM) 10K type strain sequencing project: providing services to taxonomists for standard genome sequencing and annotation.</title>
        <authorList>
            <consortium name="The Broad Institute Genomics Platform"/>
            <consortium name="The Broad Institute Genome Sequencing Center for Infectious Disease"/>
            <person name="Wu L."/>
            <person name="Ma J."/>
        </authorList>
    </citation>
    <scope>NUCLEOTIDE SEQUENCE [LARGE SCALE GENOMIC DNA]</scope>
    <source>
        <strain evidence="11">CCUG 64793</strain>
    </source>
</reference>
<evidence type="ECO:0000256" key="6">
    <source>
        <dbReference type="ARBA" id="ARBA00023027"/>
    </source>
</evidence>
<dbReference type="InterPro" id="IPR050151">
    <property type="entry name" value="Class-I_Pyr_Nuc-Dis_Oxidored"/>
</dbReference>
<dbReference type="InterPro" id="IPR001100">
    <property type="entry name" value="Pyr_nuc-diS_OxRdtase"/>
</dbReference>
<accession>A0ABW3NPJ9</accession>
<dbReference type="PANTHER" id="PTHR22912:SF217">
    <property type="entry name" value="DIHYDROLIPOYL DEHYDROGENASE"/>
    <property type="match status" value="1"/>
</dbReference>
<evidence type="ECO:0000256" key="7">
    <source>
        <dbReference type="ARBA" id="ARBA00031281"/>
    </source>
</evidence>
<comment type="caution">
    <text evidence="10">The sequence shown here is derived from an EMBL/GenBank/DDBJ whole genome shotgun (WGS) entry which is preliminary data.</text>
</comment>
<gene>
    <name evidence="10" type="ORF">ACFQ3Q_01250</name>
</gene>
<organism evidence="10 11">
    <name type="scientific">Salegentibacter chungangensis</name>
    <dbReference type="NCBI Taxonomy" id="1335724"/>
    <lineage>
        <taxon>Bacteria</taxon>
        <taxon>Pseudomonadati</taxon>
        <taxon>Bacteroidota</taxon>
        <taxon>Flavobacteriia</taxon>
        <taxon>Flavobacteriales</taxon>
        <taxon>Flavobacteriaceae</taxon>
        <taxon>Salegentibacter</taxon>
    </lineage>
</organism>
<dbReference type="SUPFAM" id="SSF55424">
    <property type="entry name" value="FAD/NAD-linked reductases, dimerisation (C-terminal) domain"/>
    <property type="match status" value="1"/>
</dbReference>
<dbReference type="InterPro" id="IPR036188">
    <property type="entry name" value="FAD/NAD-bd_sf"/>
</dbReference>
<keyword evidence="4" id="KW-0285">Flavoprotein</keyword>
<proteinExistence type="inferred from homology"/>
<evidence type="ECO:0000256" key="5">
    <source>
        <dbReference type="ARBA" id="ARBA00022827"/>
    </source>
</evidence>
<keyword evidence="6" id="KW-0520">NAD</keyword>
<sequence length="451" mass="49207">MGIKEFDVFVIGTGTAGKGVAKNCAKEGLKVAIADNREYGGTCATRGCDPKKVLVGLTEIIDRAKKMQGKGITSMPGKSWKDLMAYKESFVNTVPAATEKDLKALGIELYHQSPKFLDENTLSVEGKTVKAKKIVIATGNKPLDLKIPGAEHALISDDFLSLKKLPESMIFIGAGYVGMEFAHIAARFGVKVTMIDVAPRILTNFDEDMVTHLQKASEELGIEFIFNAEAAEIEKLRKNFRLKAKQNGKEISLKAEMIINSAGRVPSIDQLELEKGNVAFGKKGIEVNEYLQNTSNKNVYACGDVSASDGLPLTPLSSQEARIVSANLLHKNKPEKANFPPQPSVVFTLPNLASVGLSEKEAKEKGYNIRVNNKLATKWFNAKRINEKVYAFKTIIDKDSGKILGAHLAGPEASEMINVFVLAMCGGLDCETIKRMIFAYPTWGSDLKSML</sequence>
<dbReference type="SUPFAM" id="SSF51905">
    <property type="entry name" value="FAD/NAD(P)-binding domain"/>
    <property type="match status" value="1"/>
</dbReference>
<dbReference type="RefSeq" id="WP_380742138.1">
    <property type="nucleotide sequence ID" value="NZ_JBHTLI010000001.1"/>
</dbReference>
<dbReference type="PIRSF" id="PIRSF000350">
    <property type="entry name" value="Mercury_reductase_MerA"/>
    <property type="match status" value="1"/>
</dbReference>
<dbReference type="GO" id="GO:0016491">
    <property type="term" value="F:oxidoreductase activity"/>
    <property type="evidence" value="ECO:0007669"/>
    <property type="project" value="UniProtKB-KW"/>
</dbReference>
<dbReference type="PRINTS" id="PR00411">
    <property type="entry name" value="PNDRDTASEI"/>
</dbReference>
<dbReference type="Gene3D" id="3.30.390.30">
    <property type="match status" value="1"/>
</dbReference>
<keyword evidence="5" id="KW-0274">FAD</keyword>
<evidence type="ECO:0000256" key="1">
    <source>
        <dbReference type="ARBA" id="ARBA00001974"/>
    </source>
</evidence>
<evidence type="ECO:0000313" key="10">
    <source>
        <dbReference type="EMBL" id="MFD1094362.1"/>
    </source>
</evidence>
<evidence type="ECO:0000256" key="3">
    <source>
        <dbReference type="ARBA" id="ARBA00016961"/>
    </source>
</evidence>
<dbReference type="EMBL" id="JBHTLI010000001">
    <property type="protein sequence ID" value="MFD1094362.1"/>
    <property type="molecule type" value="Genomic_DNA"/>
</dbReference>
<dbReference type="Gene3D" id="3.50.50.60">
    <property type="entry name" value="FAD/NAD(P)-binding domain"/>
    <property type="match status" value="2"/>
</dbReference>
<dbReference type="Pfam" id="PF02852">
    <property type="entry name" value="Pyr_redox_dim"/>
    <property type="match status" value="1"/>
</dbReference>
<evidence type="ECO:0000313" key="11">
    <source>
        <dbReference type="Proteomes" id="UP001597131"/>
    </source>
</evidence>
<evidence type="ECO:0000259" key="9">
    <source>
        <dbReference type="Pfam" id="PF07992"/>
    </source>
</evidence>
<feature type="domain" description="FAD/NAD(P)-binding" evidence="9">
    <location>
        <begin position="6"/>
        <end position="320"/>
    </location>
</feature>
<comment type="similarity">
    <text evidence="2">Belongs to the class-I pyridine nucleotide-disulfide oxidoreductase family.</text>
</comment>
<evidence type="ECO:0000256" key="2">
    <source>
        <dbReference type="ARBA" id="ARBA00007532"/>
    </source>
</evidence>
<keyword evidence="10" id="KW-0560">Oxidoreductase</keyword>
<dbReference type="Proteomes" id="UP001597131">
    <property type="component" value="Unassembled WGS sequence"/>
</dbReference>
<evidence type="ECO:0000259" key="8">
    <source>
        <dbReference type="Pfam" id="PF02852"/>
    </source>
</evidence>
<keyword evidence="11" id="KW-1185">Reference proteome</keyword>
<dbReference type="PRINTS" id="PR00368">
    <property type="entry name" value="FADPNR"/>
</dbReference>
<dbReference type="PANTHER" id="PTHR22912">
    <property type="entry name" value="DISULFIDE OXIDOREDUCTASE"/>
    <property type="match status" value="1"/>
</dbReference>
<feature type="domain" description="Pyridine nucleotide-disulphide oxidoreductase dimerisation" evidence="8">
    <location>
        <begin position="343"/>
        <end position="448"/>
    </location>
</feature>
<dbReference type="InterPro" id="IPR004099">
    <property type="entry name" value="Pyr_nucl-diS_OxRdtase_dimer"/>
</dbReference>
<protein>
    <recommendedName>
        <fullName evidence="3">Dihydrolipoyl dehydrogenase</fullName>
    </recommendedName>
    <alternativeName>
        <fullName evidence="7">Dihydrolipoamide dehydrogenase</fullName>
    </alternativeName>
</protein>
<evidence type="ECO:0000256" key="4">
    <source>
        <dbReference type="ARBA" id="ARBA00022630"/>
    </source>
</evidence>
<dbReference type="Pfam" id="PF07992">
    <property type="entry name" value="Pyr_redox_2"/>
    <property type="match status" value="1"/>
</dbReference>
<dbReference type="InterPro" id="IPR023753">
    <property type="entry name" value="FAD/NAD-binding_dom"/>
</dbReference>
<dbReference type="InterPro" id="IPR016156">
    <property type="entry name" value="FAD/NAD-linked_Rdtase_dimer_sf"/>
</dbReference>
<name>A0ABW3NPJ9_9FLAO</name>
<comment type="cofactor">
    <cofactor evidence="1">
        <name>FAD</name>
        <dbReference type="ChEBI" id="CHEBI:57692"/>
    </cofactor>
</comment>